<feature type="compositionally biased region" description="Polar residues" evidence="1">
    <location>
        <begin position="85"/>
        <end position="104"/>
    </location>
</feature>
<evidence type="ECO:0000313" key="3">
    <source>
        <dbReference type="Proteomes" id="UP000324748"/>
    </source>
</evidence>
<feature type="compositionally biased region" description="Basic and acidic residues" evidence="1">
    <location>
        <begin position="18"/>
        <end position="31"/>
    </location>
</feature>
<feature type="region of interest" description="Disordered" evidence="1">
    <location>
        <begin position="717"/>
        <end position="802"/>
    </location>
</feature>
<feature type="compositionally biased region" description="Polar residues" evidence="1">
    <location>
        <begin position="770"/>
        <end position="798"/>
    </location>
</feature>
<feature type="compositionally biased region" description="Polar residues" evidence="1">
    <location>
        <begin position="275"/>
        <end position="304"/>
    </location>
</feature>
<comment type="caution">
    <text evidence="2">The sequence shown here is derived from an EMBL/GenBank/DDBJ whole genome shotgun (WGS) entry which is preliminary data.</text>
</comment>
<dbReference type="Proteomes" id="UP000324748">
    <property type="component" value="Unassembled WGS sequence"/>
</dbReference>
<feature type="compositionally biased region" description="Low complexity" evidence="1">
    <location>
        <begin position="262"/>
        <end position="274"/>
    </location>
</feature>
<protein>
    <submittedName>
        <fullName evidence="2">Uncharacterized protein</fullName>
    </submittedName>
</protein>
<organism evidence="2 3">
    <name type="scientific">Puccinia graminis f. sp. tritici</name>
    <dbReference type="NCBI Taxonomy" id="56615"/>
    <lineage>
        <taxon>Eukaryota</taxon>
        <taxon>Fungi</taxon>
        <taxon>Dikarya</taxon>
        <taxon>Basidiomycota</taxon>
        <taxon>Pucciniomycotina</taxon>
        <taxon>Pucciniomycetes</taxon>
        <taxon>Pucciniales</taxon>
        <taxon>Pucciniaceae</taxon>
        <taxon>Puccinia</taxon>
    </lineage>
</organism>
<feature type="compositionally biased region" description="Low complexity" evidence="1">
    <location>
        <begin position="68"/>
        <end position="84"/>
    </location>
</feature>
<keyword evidence="3" id="KW-1185">Reference proteome</keyword>
<feature type="region of interest" description="Disordered" evidence="1">
    <location>
        <begin position="1"/>
        <end position="379"/>
    </location>
</feature>
<reference evidence="2 3" key="1">
    <citation type="submission" date="2019-05" db="EMBL/GenBank/DDBJ databases">
        <title>Emergence of the Ug99 lineage of the wheat stem rust pathogen through somatic hybridization.</title>
        <authorList>
            <person name="Li F."/>
            <person name="Upadhyaya N.M."/>
            <person name="Sperschneider J."/>
            <person name="Matny O."/>
            <person name="Nguyen-Phuc H."/>
            <person name="Mago R."/>
            <person name="Raley C."/>
            <person name="Miller M.E."/>
            <person name="Silverstein K.A.T."/>
            <person name="Henningsen E."/>
            <person name="Hirsch C.D."/>
            <person name="Visser B."/>
            <person name="Pretorius Z.A."/>
            <person name="Steffenson B.J."/>
            <person name="Schwessinger B."/>
            <person name="Dodds P.N."/>
            <person name="Figueroa M."/>
        </authorList>
    </citation>
    <scope>NUCLEOTIDE SEQUENCE [LARGE SCALE GENOMIC DNA]</scope>
    <source>
        <strain evidence="2">21-0</strain>
    </source>
</reference>
<feature type="compositionally biased region" description="Polar residues" evidence="1">
    <location>
        <begin position="576"/>
        <end position="592"/>
    </location>
</feature>
<sequence>MSPSSSPICTGSSQIGRHTHEFKMQRTDPHIEMPTAIDTDEMRDIAARYVSKGQHEHHQRPSRPRACKSAASGKVISSASSKSAPRTTLSSNRVSGKVTSTVSTKAAAEDIPSKQHSQKKLSARNPETSTTTKSKSSSSNHQSKSPASRPKNPLSSKRVLHQSSNTDSMDKQESGIEDCVEYESASESSESVSSAQTALANKSRVAGKSAAPPNPPESDWHSNPNVPGIRKVGPGGLNQNPSLKQKPKVSFDYSNIERSCQNSSSNKTSAASRSHTNSRTHPSDSQSTSLTPNPANHSSHSQRTLPAVYPGTYPFDGRRNFPIKNPGTNHSDGRPTSTNNRIVPDSFIRSSDPGHHSHEGATSNRGVTPPCTGSGHNHSHKIAAFNEGANHRTLNRDESKFSNPIDQLSASECMVLSNLLNHRLKTFDRHASINPAEDMPRAFSSKPAPTYYPPMESDSERLWFTLSSRIAKQEEQIIHTLIPHRDAAPWLPVTDYQATQEELAAGYPKDPSIIALKWITLTKHHQPAAPSGNTLPAPPLSNMSDSDKILQLLQQMTAVQHQAFSYLARPPEKQAGASSSSTHLVPAQSASFSHHVGSPQNQAGASSSSAPPHHTQFAATAVPNLSKVSPSGLSTPLMFSPLVLNYPNSSSESTITNFRPPAPVQHDNQSVNPTVNAFTFVPTNATAGTCPAIPSIAVLPPQASSAVDLQHLPMSSRPIASPKQLRPHQSADVTGSNYQDSIENKPKPPSEPIIKNQKMTVLPESLDNPDLSTQPDTRRSNAQKQSPPKLSESPNNPGLSIRHDAAHSTTKIYPQVALNSQASEYTAGQQSDEMGLSAASKVRHDLIKAHAERLKAQPNNRKDD</sequence>
<gene>
    <name evidence="2" type="ORF">PGT21_012353</name>
</gene>
<feature type="region of interest" description="Disordered" evidence="1">
    <location>
        <begin position="570"/>
        <end position="614"/>
    </location>
</feature>
<feature type="compositionally biased region" description="Low complexity" evidence="1">
    <location>
        <begin position="182"/>
        <end position="195"/>
    </location>
</feature>
<feature type="compositionally biased region" description="Basic residues" evidence="1">
    <location>
        <begin position="55"/>
        <end position="66"/>
    </location>
</feature>
<evidence type="ECO:0000256" key="1">
    <source>
        <dbReference type="SAM" id="MobiDB-lite"/>
    </source>
</evidence>
<dbReference type="OrthoDB" id="10316221at2759"/>
<dbReference type="AlphaFoldDB" id="A0A5B0LN82"/>
<proteinExistence type="predicted"/>
<feature type="compositionally biased region" description="Low complexity" evidence="1">
    <location>
        <begin position="128"/>
        <end position="145"/>
    </location>
</feature>
<feature type="compositionally biased region" description="Polar residues" evidence="1">
    <location>
        <begin position="252"/>
        <end position="261"/>
    </location>
</feature>
<feature type="compositionally biased region" description="Low complexity" evidence="1">
    <location>
        <begin position="597"/>
        <end position="612"/>
    </location>
</feature>
<feature type="compositionally biased region" description="Polar residues" evidence="1">
    <location>
        <begin position="731"/>
        <end position="741"/>
    </location>
</feature>
<feature type="compositionally biased region" description="Polar residues" evidence="1">
    <location>
        <begin position="326"/>
        <end position="341"/>
    </location>
</feature>
<name>A0A5B0LN82_PUCGR</name>
<dbReference type="EMBL" id="VSWC01000196">
    <property type="protein sequence ID" value="KAA1065835.1"/>
    <property type="molecule type" value="Genomic_DNA"/>
</dbReference>
<evidence type="ECO:0000313" key="2">
    <source>
        <dbReference type="EMBL" id="KAA1065835.1"/>
    </source>
</evidence>
<accession>A0A5B0LN82</accession>